<evidence type="ECO:0000313" key="2">
    <source>
        <dbReference type="EnsemblMetazoa" id="G20673.1:cds"/>
    </source>
</evidence>
<sequence>MHHPSVLWEKLGTASSVLMFLKGSLNPEHSVNSHNDHAANLRHINTGSSGSYRSSTGSVSGPSTPTNNTPLVIPQPVKPTNKSGKSYHCKTCDQVKKARDQKGGGSQGT</sequence>
<dbReference type="AlphaFoldDB" id="A0A8W8JVF3"/>
<dbReference type="EnsemblMetazoa" id="G20673.1">
    <property type="protein sequence ID" value="G20673.1:cds"/>
    <property type="gene ID" value="G20673"/>
</dbReference>
<evidence type="ECO:0000256" key="1">
    <source>
        <dbReference type="SAM" id="MobiDB-lite"/>
    </source>
</evidence>
<feature type="compositionally biased region" description="Low complexity" evidence="1">
    <location>
        <begin position="46"/>
        <end position="66"/>
    </location>
</feature>
<evidence type="ECO:0000313" key="3">
    <source>
        <dbReference type="Proteomes" id="UP000005408"/>
    </source>
</evidence>
<reference evidence="2" key="1">
    <citation type="submission" date="2022-08" db="UniProtKB">
        <authorList>
            <consortium name="EnsemblMetazoa"/>
        </authorList>
    </citation>
    <scope>IDENTIFICATION</scope>
    <source>
        <strain evidence="2">05x7-T-G4-1.051#20</strain>
    </source>
</reference>
<feature type="region of interest" description="Disordered" evidence="1">
    <location>
        <begin position="31"/>
        <end position="88"/>
    </location>
</feature>
<keyword evidence="3" id="KW-1185">Reference proteome</keyword>
<proteinExistence type="predicted"/>
<accession>A0A8W8JVF3</accession>
<dbReference type="Proteomes" id="UP000005408">
    <property type="component" value="Unassembled WGS sequence"/>
</dbReference>
<name>A0A8W8JVF3_MAGGI</name>
<organism evidence="2 3">
    <name type="scientific">Magallana gigas</name>
    <name type="common">Pacific oyster</name>
    <name type="synonym">Crassostrea gigas</name>
    <dbReference type="NCBI Taxonomy" id="29159"/>
    <lineage>
        <taxon>Eukaryota</taxon>
        <taxon>Metazoa</taxon>
        <taxon>Spiralia</taxon>
        <taxon>Lophotrochozoa</taxon>
        <taxon>Mollusca</taxon>
        <taxon>Bivalvia</taxon>
        <taxon>Autobranchia</taxon>
        <taxon>Pteriomorphia</taxon>
        <taxon>Ostreida</taxon>
        <taxon>Ostreoidea</taxon>
        <taxon>Ostreidae</taxon>
        <taxon>Magallana</taxon>
    </lineage>
</organism>
<protein>
    <submittedName>
        <fullName evidence="2">Uncharacterized protein</fullName>
    </submittedName>
</protein>